<dbReference type="GO" id="GO:0061595">
    <property type="term" value="F:6-deoxy-6-sulfofructose-1-phosphate aldolase activity"/>
    <property type="evidence" value="ECO:0007669"/>
    <property type="project" value="TreeGrafter"/>
</dbReference>
<protein>
    <submittedName>
        <fullName evidence="2">Tagatose 1,6-diphosphate aldolase</fullName>
        <ecNumber evidence="2">4.1.2.40</ecNumber>
    </submittedName>
</protein>
<dbReference type="EMBL" id="UHEW01000005">
    <property type="protein sequence ID" value="SUN27880.1"/>
    <property type="molecule type" value="Genomic_DNA"/>
</dbReference>
<dbReference type="InterPro" id="IPR050552">
    <property type="entry name" value="LacD_aldolase"/>
</dbReference>
<name>A0AB74H2T2_STRAG</name>
<dbReference type="AlphaFoldDB" id="A0AB74H2T2"/>
<dbReference type="GO" id="GO:0009025">
    <property type="term" value="F:tagatose-bisphosphate aldolase activity"/>
    <property type="evidence" value="ECO:0007669"/>
    <property type="project" value="UniProtKB-EC"/>
</dbReference>
<dbReference type="Proteomes" id="UP000255140">
    <property type="component" value="Unassembled WGS sequence"/>
</dbReference>
<comment type="caution">
    <text evidence="2">The sequence shown here is derived from an EMBL/GenBank/DDBJ whole genome shotgun (WGS) entry which is preliminary data.</text>
</comment>
<dbReference type="GO" id="GO:1902777">
    <property type="term" value="P:6-sulfoquinovose(1-) catabolic process"/>
    <property type="evidence" value="ECO:0007669"/>
    <property type="project" value="TreeGrafter"/>
</dbReference>
<gene>
    <name evidence="2" type="primary">lacD_2</name>
    <name evidence="2" type="ORF">NCTC9828_00558</name>
</gene>
<dbReference type="PANTHER" id="PTHR39340">
    <property type="entry name" value="SULFOFRUCTOSEPHOSPHATE ALDOLASE"/>
    <property type="match status" value="1"/>
</dbReference>
<reference evidence="2 3" key="1">
    <citation type="submission" date="2018-06" db="EMBL/GenBank/DDBJ databases">
        <authorList>
            <consortium name="Pathogen Informatics"/>
            <person name="Doyle S."/>
        </authorList>
    </citation>
    <scope>NUCLEOTIDE SEQUENCE [LARGE SCALE GENOMIC DNA]</scope>
    <source>
        <strain evidence="2 3">NCTC9828</strain>
    </source>
</reference>
<accession>A0AB74H2T2</accession>
<sequence length="78" mass="8676">MSAGVPAQLFQETLVFAKEAGAKFNGVLFGRATWAGSVKEYVEKGEAGARQWLRTIGFQNIDELNKILQKTATSWKER</sequence>
<proteinExistence type="predicted"/>
<dbReference type="EC" id="4.1.2.40" evidence="2"/>
<keyword evidence="1 2" id="KW-0456">Lyase</keyword>
<evidence type="ECO:0000313" key="3">
    <source>
        <dbReference type="Proteomes" id="UP000255140"/>
    </source>
</evidence>
<organism evidence="2 3">
    <name type="scientific">Streptococcus agalactiae</name>
    <dbReference type="NCBI Taxonomy" id="1311"/>
    <lineage>
        <taxon>Bacteria</taxon>
        <taxon>Bacillati</taxon>
        <taxon>Bacillota</taxon>
        <taxon>Bacilli</taxon>
        <taxon>Lactobacillales</taxon>
        <taxon>Streptococcaceae</taxon>
        <taxon>Streptococcus</taxon>
    </lineage>
</organism>
<evidence type="ECO:0000256" key="1">
    <source>
        <dbReference type="ARBA" id="ARBA00023239"/>
    </source>
</evidence>
<dbReference type="SUPFAM" id="SSF51569">
    <property type="entry name" value="Aldolase"/>
    <property type="match status" value="1"/>
</dbReference>
<evidence type="ECO:0000313" key="2">
    <source>
        <dbReference type="EMBL" id="SUN27880.1"/>
    </source>
</evidence>
<dbReference type="Gene3D" id="3.20.20.70">
    <property type="entry name" value="Aldolase class I"/>
    <property type="match status" value="1"/>
</dbReference>
<dbReference type="InterPro" id="IPR013785">
    <property type="entry name" value="Aldolase_TIM"/>
</dbReference>
<dbReference type="PANTHER" id="PTHR39340:SF1">
    <property type="entry name" value="SULFOFRUCTOSEPHOSPHATE ALDOLASE"/>
    <property type="match status" value="1"/>
</dbReference>